<keyword evidence="8" id="KW-0325">Glycoprotein</keyword>
<name>A0A7R8YPV2_HERIL</name>
<keyword evidence="12" id="KW-1185">Reference proteome</keyword>
<reference evidence="11 12" key="1">
    <citation type="submission" date="2020-11" db="EMBL/GenBank/DDBJ databases">
        <authorList>
            <person name="Wallbank WR R."/>
            <person name="Pardo Diaz C."/>
            <person name="Kozak K."/>
            <person name="Martin S."/>
            <person name="Jiggins C."/>
            <person name="Moest M."/>
            <person name="Warren A I."/>
            <person name="Generalovic N T."/>
            <person name="Byers J.R.P. K."/>
            <person name="Montejo-Kovacevich G."/>
            <person name="Yen C E."/>
        </authorList>
    </citation>
    <scope>NUCLEOTIDE SEQUENCE [LARGE SCALE GENOMIC DNA]</scope>
</reference>
<protein>
    <recommendedName>
        <fullName evidence="10">Ionotropic glutamate receptor C-terminal domain-containing protein</fullName>
    </recommendedName>
</protein>
<feature type="transmembrane region" description="Helical" evidence="9">
    <location>
        <begin position="176"/>
        <end position="196"/>
    </location>
</feature>
<evidence type="ECO:0000313" key="12">
    <source>
        <dbReference type="Proteomes" id="UP000594454"/>
    </source>
</evidence>
<dbReference type="Proteomes" id="UP000594454">
    <property type="component" value="Chromosome 2"/>
</dbReference>
<sequence length="460" mass="53275">MTRYWLIYETPRYRLLENLKDTNLSIDAHITYAKFTKSFNGHSGVFDLYDVYNNGKELGGLLYVSFDETLDCSAYEGLDGYIPCRIVNRSQLGSMSFFHNRALMSDITMRISTVLVGMDLNQSDEILLKYLDSIDKVHVNNIGRYGYRFALLLKDVFGYNSELTGYRFVKPFQDTVWFCVLGMVAAFSIGLKKIFILERQLRYDSLFIPSYLSTILSGFGTLCQQSSLFIPRSSGGRISYIFFLVSTFLLYNYYTSLIVAFLLGSQEKSNIKELTQLADSDLQIGIEDVAYTRAFLTFQEPRLIHFLKKKIEPVRDPKAIWIPIEEGMKRTRSRGYAYHCEVSLGYFFMEQYYTPNEICDLNMVDLQPQKSLGFFIKKGSPYHDFFKIKYLWIRETGHASKHVRYWFKRKPPCLARGVINTVGIGYAAPLFLILVIGIIVSVLLLFIEICFEHIAERSYR</sequence>
<comment type="similarity">
    <text evidence="2">Belongs to the glutamate-gated ion channel (TC 1.A.10.1) family.</text>
</comment>
<evidence type="ECO:0000256" key="5">
    <source>
        <dbReference type="ARBA" id="ARBA00022989"/>
    </source>
</evidence>
<feature type="domain" description="Ionotropic glutamate receptor C-terminal" evidence="10">
    <location>
        <begin position="175"/>
        <end position="373"/>
    </location>
</feature>
<dbReference type="AlphaFoldDB" id="A0A7R8YPV2"/>
<dbReference type="Pfam" id="PF00060">
    <property type="entry name" value="Lig_chan"/>
    <property type="match status" value="1"/>
</dbReference>
<evidence type="ECO:0000259" key="10">
    <source>
        <dbReference type="Pfam" id="PF00060"/>
    </source>
</evidence>
<evidence type="ECO:0000256" key="7">
    <source>
        <dbReference type="ARBA" id="ARBA00023170"/>
    </source>
</evidence>
<keyword evidence="3" id="KW-1003">Cell membrane</keyword>
<evidence type="ECO:0000256" key="4">
    <source>
        <dbReference type="ARBA" id="ARBA00022692"/>
    </source>
</evidence>
<dbReference type="Gene3D" id="1.10.287.70">
    <property type="match status" value="1"/>
</dbReference>
<accession>A0A7R8YPV2</accession>
<dbReference type="FunCoup" id="A0A7R8YPV2">
    <property type="interactions" value="31"/>
</dbReference>
<dbReference type="GO" id="GO:0005886">
    <property type="term" value="C:plasma membrane"/>
    <property type="evidence" value="ECO:0007669"/>
    <property type="project" value="UniProtKB-SubCell"/>
</dbReference>
<dbReference type="InterPro" id="IPR001320">
    <property type="entry name" value="Iontro_rcpt_C"/>
</dbReference>
<evidence type="ECO:0000256" key="2">
    <source>
        <dbReference type="ARBA" id="ARBA00008685"/>
    </source>
</evidence>
<comment type="subcellular location">
    <subcellularLocation>
        <location evidence="1">Cell membrane</location>
        <topology evidence="1">Multi-pass membrane protein</topology>
    </subcellularLocation>
</comment>
<dbReference type="InterPro" id="IPR052192">
    <property type="entry name" value="Insect_Ionotropic_Sensory_Rcpt"/>
</dbReference>
<feature type="transmembrane region" description="Helical" evidence="9">
    <location>
        <begin position="426"/>
        <end position="451"/>
    </location>
</feature>
<feature type="transmembrane region" description="Helical" evidence="9">
    <location>
        <begin position="241"/>
        <end position="263"/>
    </location>
</feature>
<dbReference type="GO" id="GO:0015276">
    <property type="term" value="F:ligand-gated monoatomic ion channel activity"/>
    <property type="evidence" value="ECO:0007669"/>
    <property type="project" value="InterPro"/>
</dbReference>
<evidence type="ECO:0000256" key="9">
    <source>
        <dbReference type="SAM" id="Phobius"/>
    </source>
</evidence>
<dbReference type="PANTHER" id="PTHR42643">
    <property type="entry name" value="IONOTROPIC RECEPTOR 20A-RELATED"/>
    <property type="match status" value="1"/>
</dbReference>
<dbReference type="SUPFAM" id="SSF53850">
    <property type="entry name" value="Periplasmic binding protein-like II"/>
    <property type="match status" value="1"/>
</dbReference>
<dbReference type="PANTHER" id="PTHR42643:SF32">
    <property type="entry name" value="IONOTROPIC RECEPTOR 31A, ISOFORM C-RELATED"/>
    <property type="match status" value="1"/>
</dbReference>
<dbReference type="GO" id="GO:0050907">
    <property type="term" value="P:detection of chemical stimulus involved in sensory perception"/>
    <property type="evidence" value="ECO:0007669"/>
    <property type="project" value="UniProtKB-ARBA"/>
</dbReference>
<dbReference type="OrthoDB" id="6117597at2759"/>
<evidence type="ECO:0000256" key="6">
    <source>
        <dbReference type="ARBA" id="ARBA00023136"/>
    </source>
</evidence>
<keyword evidence="6 9" id="KW-0472">Membrane</keyword>
<feature type="transmembrane region" description="Helical" evidence="9">
    <location>
        <begin position="208"/>
        <end position="229"/>
    </location>
</feature>
<keyword evidence="5 9" id="KW-1133">Transmembrane helix</keyword>
<proteinExistence type="inferred from homology"/>
<gene>
    <name evidence="11" type="ORF">HERILL_LOCUS4249</name>
</gene>
<evidence type="ECO:0000256" key="1">
    <source>
        <dbReference type="ARBA" id="ARBA00004651"/>
    </source>
</evidence>
<dbReference type="EMBL" id="LR899010">
    <property type="protein sequence ID" value="CAD7081126.1"/>
    <property type="molecule type" value="Genomic_DNA"/>
</dbReference>
<keyword evidence="4 9" id="KW-0812">Transmembrane</keyword>
<keyword evidence="7" id="KW-0675">Receptor</keyword>
<dbReference type="InParanoid" id="A0A7R8YPV2"/>
<organism evidence="11 12">
    <name type="scientific">Hermetia illucens</name>
    <name type="common">Black soldier fly</name>
    <dbReference type="NCBI Taxonomy" id="343691"/>
    <lineage>
        <taxon>Eukaryota</taxon>
        <taxon>Metazoa</taxon>
        <taxon>Ecdysozoa</taxon>
        <taxon>Arthropoda</taxon>
        <taxon>Hexapoda</taxon>
        <taxon>Insecta</taxon>
        <taxon>Pterygota</taxon>
        <taxon>Neoptera</taxon>
        <taxon>Endopterygota</taxon>
        <taxon>Diptera</taxon>
        <taxon>Brachycera</taxon>
        <taxon>Stratiomyomorpha</taxon>
        <taxon>Stratiomyidae</taxon>
        <taxon>Hermetiinae</taxon>
        <taxon>Hermetia</taxon>
    </lineage>
</organism>
<evidence type="ECO:0000313" key="11">
    <source>
        <dbReference type="EMBL" id="CAD7081126.1"/>
    </source>
</evidence>
<evidence type="ECO:0000256" key="3">
    <source>
        <dbReference type="ARBA" id="ARBA00022475"/>
    </source>
</evidence>
<evidence type="ECO:0000256" key="8">
    <source>
        <dbReference type="ARBA" id="ARBA00023180"/>
    </source>
</evidence>